<feature type="domain" description="Periplasmic copper-binding protein NosD beta helix" evidence="2">
    <location>
        <begin position="269"/>
        <end position="406"/>
    </location>
</feature>
<keyword evidence="4" id="KW-1185">Reference proteome</keyword>
<dbReference type="InterPro" id="IPR007742">
    <property type="entry name" value="NosD_dom"/>
</dbReference>
<dbReference type="InterPro" id="IPR022441">
    <property type="entry name" value="Para_beta_helix_rpt-2"/>
</dbReference>
<evidence type="ECO:0000256" key="1">
    <source>
        <dbReference type="SAM" id="MobiDB-lite"/>
    </source>
</evidence>
<dbReference type="Gene3D" id="2.160.20.10">
    <property type="entry name" value="Single-stranded right-handed beta-helix, Pectin lyase-like"/>
    <property type="match status" value="2"/>
</dbReference>
<dbReference type="NCBIfam" id="TIGR03804">
    <property type="entry name" value="para_beta_helix"/>
    <property type="match status" value="1"/>
</dbReference>
<dbReference type="SUPFAM" id="SSF51126">
    <property type="entry name" value="Pectin lyase-like"/>
    <property type="match status" value="2"/>
</dbReference>
<dbReference type="InterPro" id="IPR006626">
    <property type="entry name" value="PbH1"/>
</dbReference>
<comment type="caution">
    <text evidence="3">The sequence shown here is derived from an EMBL/GenBank/DDBJ whole genome shotgun (WGS) entry which is preliminary data.</text>
</comment>
<evidence type="ECO:0000313" key="3">
    <source>
        <dbReference type="EMBL" id="SKC38118.1"/>
    </source>
</evidence>
<dbReference type="SMART" id="SM00710">
    <property type="entry name" value="PbH1"/>
    <property type="match status" value="7"/>
</dbReference>
<feature type="region of interest" description="Disordered" evidence="1">
    <location>
        <begin position="40"/>
        <end position="103"/>
    </location>
</feature>
<organism evidence="3 4">
    <name type="scientific">Plantibacter cousiniae</name>
    <name type="common">nom. nud.</name>
    <dbReference type="NCBI Taxonomy" id="199709"/>
    <lineage>
        <taxon>Bacteria</taxon>
        <taxon>Bacillati</taxon>
        <taxon>Actinomycetota</taxon>
        <taxon>Actinomycetes</taxon>
        <taxon>Micrococcales</taxon>
        <taxon>Microbacteriaceae</taxon>
        <taxon>Plantibacter</taxon>
    </lineage>
</organism>
<feature type="compositionally biased region" description="Pro residues" evidence="1">
    <location>
        <begin position="59"/>
        <end position="89"/>
    </location>
</feature>
<protein>
    <submittedName>
        <fullName evidence="3">Parallel beta-helix repeat (Two copies)</fullName>
    </submittedName>
</protein>
<dbReference type="InterPro" id="IPR012334">
    <property type="entry name" value="Pectin_lyas_fold"/>
</dbReference>
<evidence type="ECO:0000313" key="4">
    <source>
        <dbReference type="Proteomes" id="UP000190827"/>
    </source>
</evidence>
<gene>
    <name evidence="3" type="ORF">SAMN06295973_0362</name>
</gene>
<proteinExistence type="predicted"/>
<dbReference type="Proteomes" id="UP000190827">
    <property type="component" value="Unassembled WGS sequence"/>
</dbReference>
<reference evidence="3 4" key="1">
    <citation type="submission" date="2017-02" db="EMBL/GenBank/DDBJ databases">
        <authorList>
            <person name="Varghese N."/>
            <person name="Submissions S."/>
        </authorList>
    </citation>
    <scope>NUCLEOTIDE SEQUENCE [LARGE SCALE GENOMIC DNA]</scope>
    <source>
        <strain evidence="3 4">VKM Ac-1787</strain>
    </source>
</reference>
<dbReference type="InterPro" id="IPR011050">
    <property type="entry name" value="Pectin_lyase_fold/virulence"/>
</dbReference>
<sequence length="631" mass="64588">MSAPLRRPALTSQGRAHVEPSSHKHLWYFRFQRVTVVRYEDAHDGSGEQMTSDDTQPPDVQPDPAPSPTPDPTPEPPAPTPPSPAPDAPETPTGADPAAPSTQAADDGTIVLAGDDIDPTGATVSTTAVQTLLSAAPDGSTIIVPGGAVIALDATLLLDRRLALRGSGELRWTAGITNAPAVRITAPGSTVREVRLTNPNHLGSATGARNIGIDIRTSDVIVDGVRIVGFQNGVVNEPTGEFEGVIVTNCHIVDIVGVGGGRGSTSRAGEDRGDGITIWGARALVSGNVVNALAGTDARIGIHAEGLSDYEVDPGLYPDAMFSINDNVVSGPFRRGIALEAVSHATVSGNTVTGSTWWGIAAIDTRSTGISNNTVRWTRAAEDDQGSVWGPSRGPIMVYRSAEATVVDGNVLEIRGVASAAIRLQDATMPSGDTTTPVGSTDTVITDNVIRLAGGTCPSGVVLQRAIRPLVVGNRLSVTTPSGTAGGVVSYLSSDLVVADNSLLGAGEASGYGVQHQGAGAVQVTGNRVEGFRIGLAVTNSTGGVTIVGNTVLACATGIDTYGSTGRSMVAANRMSVSGSAHINAQPATSYVTTRHMGTARPAGGGSGDLLVGNGLLWVNDQGTWRSVKVT</sequence>
<feature type="region of interest" description="Disordered" evidence="1">
    <location>
        <begin position="1"/>
        <end position="25"/>
    </location>
</feature>
<feature type="domain" description="Periplasmic copper-binding protein NosD beta helix" evidence="2">
    <location>
        <begin position="437"/>
        <end position="593"/>
    </location>
</feature>
<dbReference type="Pfam" id="PF05048">
    <property type="entry name" value="NosD"/>
    <property type="match status" value="2"/>
</dbReference>
<name>A0ABY1LGJ1_9MICO</name>
<dbReference type="EMBL" id="FUZO01000001">
    <property type="protein sequence ID" value="SKC38118.1"/>
    <property type="molecule type" value="Genomic_DNA"/>
</dbReference>
<accession>A0ABY1LGJ1</accession>
<evidence type="ECO:0000259" key="2">
    <source>
        <dbReference type="Pfam" id="PF05048"/>
    </source>
</evidence>